<dbReference type="CDD" id="cd17574">
    <property type="entry name" value="REC_OmpR"/>
    <property type="match status" value="1"/>
</dbReference>
<evidence type="ECO:0000259" key="3">
    <source>
        <dbReference type="PROSITE" id="PS50110"/>
    </source>
</evidence>
<dbReference type="Pfam" id="PF00072">
    <property type="entry name" value="Response_reg"/>
    <property type="match status" value="1"/>
</dbReference>
<reference evidence="4 5" key="1">
    <citation type="submission" date="2018-05" db="EMBL/GenBank/DDBJ databases">
        <title>Genomic Encyclopedia of Type Strains, Phase IV (KMG-IV): sequencing the most valuable type-strain genomes for metagenomic binning, comparative biology and taxonomic classification.</title>
        <authorList>
            <person name="Goeker M."/>
        </authorList>
    </citation>
    <scope>NUCLEOTIDE SEQUENCE [LARGE SCALE GENOMIC DNA]</scope>
    <source>
        <strain evidence="4 5">DSM 6986</strain>
    </source>
</reference>
<dbReference type="InterPro" id="IPR001789">
    <property type="entry name" value="Sig_transdc_resp-reg_receiver"/>
</dbReference>
<evidence type="ECO:0000313" key="5">
    <source>
        <dbReference type="Proteomes" id="UP000245396"/>
    </source>
</evidence>
<dbReference type="EMBL" id="QGGG01000001">
    <property type="protein sequence ID" value="PWJ86255.1"/>
    <property type="molecule type" value="Genomic_DNA"/>
</dbReference>
<comment type="caution">
    <text evidence="4">The sequence shown here is derived from an EMBL/GenBank/DDBJ whole genome shotgun (WGS) entry which is preliminary data.</text>
</comment>
<feature type="modified residue" description="4-aspartylphosphate" evidence="2">
    <location>
        <position position="52"/>
    </location>
</feature>
<dbReference type="RefSeq" id="WP_019173716.1">
    <property type="nucleotide sequence ID" value="NZ_QGGG01000001.1"/>
</dbReference>
<dbReference type="SMART" id="SM00448">
    <property type="entry name" value="REC"/>
    <property type="match status" value="1"/>
</dbReference>
<name>A0A316C8X4_PSESE</name>
<evidence type="ECO:0000256" key="2">
    <source>
        <dbReference type="PROSITE-ProRule" id="PRU00169"/>
    </source>
</evidence>
<protein>
    <submittedName>
        <fullName evidence="4">Response regulator receiver domain-containing protein</fullName>
    </submittedName>
</protein>
<keyword evidence="1 2" id="KW-0597">Phosphoprotein</keyword>
<dbReference type="InterPro" id="IPR050595">
    <property type="entry name" value="Bact_response_regulator"/>
</dbReference>
<dbReference type="STRING" id="1192868.GCA_000304395_04279"/>
<evidence type="ECO:0000256" key="1">
    <source>
        <dbReference type="ARBA" id="ARBA00022553"/>
    </source>
</evidence>
<dbReference type="AlphaFoldDB" id="A0A316C8X4"/>
<keyword evidence="5" id="KW-1185">Reference proteome</keyword>
<dbReference type="PANTHER" id="PTHR44591:SF22">
    <property type="entry name" value="CHEY SUBFAMILY"/>
    <property type="match status" value="1"/>
</dbReference>
<dbReference type="SUPFAM" id="SSF52172">
    <property type="entry name" value="CheY-like"/>
    <property type="match status" value="1"/>
</dbReference>
<dbReference type="InterPro" id="IPR011006">
    <property type="entry name" value="CheY-like_superfamily"/>
</dbReference>
<sequence length="129" mass="14145">MTDILIVEDEQAILESLEFILTRCGWSVDVARDGEAALEAALRIRPRMLLLDIMLPKRGGLDVLKTLRSNEATASTLVVILTARGQQYDRQAAMDLKADGFITKPYANGDVVNAVRRILESQPSPAAHA</sequence>
<dbReference type="PROSITE" id="PS50110">
    <property type="entry name" value="RESPONSE_REGULATORY"/>
    <property type="match status" value="1"/>
</dbReference>
<gene>
    <name evidence="4" type="ORF">C7441_101134</name>
</gene>
<dbReference type="Proteomes" id="UP000245396">
    <property type="component" value="Unassembled WGS sequence"/>
</dbReference>
<dbReference type="PANTHER" id="PTHR44591">
    <property type="entry name" value="STRESS RESPONSE REGULATOR PROTEIN 1"/>
    <property type="match status" value="1"/>
</dbReference>
<accession>A0A316C8X4</accession>
<dbReference type="GO" id="GO:0000160">
    <property type="term" value="P:phosphorelay signal transduction system"/>
    <property type="evidence" value="ECO:0007669"/>
    <property type="project" value="InterPro"/>
</dbReference>
<organism evidence="4 5">
    <name type="scientific">Pseudaminobacter salicylatoxidans</name>
    <dbReference type="NCBI Taxonomy" id="93369"/>
    <lineage>
        <taxon>Bacteria</taxon>
        <taxon>Pseudomonadati</taxon>
        <taxon>Pseudomonadota</taxon>
        <taxon>Alphaproteobacteria</taxon>
        <taxon>Hyphomicrobiales</taxon>
        <taxon>Phyllobacteriaceae</taxon>
        <taxon>Pseudaminobacter</taxon>
    </lineage>
</organism>
<dbReference type="Gene3D" id="3.40.50.2300">
    <property type="match status" value="1"/>
</dbReference>
<proteinExistence type="predicted"/>
<feature type="domain" description="Response regulatory" evidence="3">
    <location>
        <begin position="3"/>
        <end position="119"/>
    </location>
</feature>
<evidence type="ECO:0000313" key="4">
    <source>
        <dbReference type="EMBL" id="PWJ86255.1"/>
    </source>
</evidence>